<dbReference type="Pfam" id="PF03357">
    <property type="entry name" value="Snf7"/>
    <property type="match status" value="1"/>
</dbReference>
<comment type="subcellular location">
    <subcellularLocation>
        <location evidence="2">Cytoplasm</location>
    </subcellularLocation>
    <subcellularLocation>
        <location evidence="1">Nucleus</location>
    </subcellularLocation>
</comment>
<dbReference type="Gene3D" id="1.10.287.1060">
    <property type="entry name" value="ESAT-6-like"/>
    <property type="match status" value="1"/>
</dbReference>
<dbReference type="STRING" id="554055.A0A2P6VBY6"/>
<keyword evidence="14" id="KW-1185">Reference proteome</keyword>
<keyword evidence="9" id="KW-0175">Coiled coil</keyword>
<keyword evidence="5" id="KW-0489">Methyltransferase</keyword>
<dbReference type="Proteomes" id="UP000239649">
    <property type="component" value="Unassembled WGS sequence"/>
</dbReference>
<dbReference type="InterPro" id="IPR039769">
    <property type="entry name" value="Bud23-like"/>
</dbReference>
<evidence type="ECO:0000256" key="2">
    <source>
        <dbReference type="ARBA" id="ARBA00004496"/>
    </source>
</evidence>
<dbReference type="InterPro" id="IPR013216">
    <property type="entry name" value="Methyltransf_11"/>
</dbReference>
<feature type="compositionally biased region" description="Gly residues" evidence="10">
    <location>
        <begin position="1"/>
        <end position="18"/>
    </location>
</feature>
<evidence type="ECO:0000256" key="1">
    <source>
        <dbReference type="ARBA" id="ARBA00004123"/>
    </source>
</evidence>
<comment type="similarity">
    <text evidence="3">Belongs to the class I-like SAM-binding methyltransferase superfamily. BUD23/WBSCR22 family.</text>
</comment>
<evidence type="ECO:0000313" key="14">
    <source>
        <dbReference type="Proteomes" id="UP000239649"/>
    </source>
</evidence>
<dbReference type="Pfam" id="PF12589">
    <property type="entry name" value="WBS_methylT"/>
    <property type="match status" value="1"/>
</dbReference>
<dbReference type="GO" id="GO:0005730">
    <property type="term" value="C:nucleolus"/>
    <property type="evidence" value="ECO:0007669"/>
    <property type="project" value="TreeGrafter"/>
</dbReference>
<dbReference type="GO" id="GO:0005737">
    <property type="term" value="C:cytoplasm"/>
    <property type="evidence" value="ECO:0007669"/>
    <property type="project" value="UniProtKB-SubCell"/>
</dbReference>
<dbReference type="PANTHER" id="PTHR12734">
    <property type="entry name" value="METHYLTRANSFERASE-RELATED"/>
    <property type="match status" value="1"/>
</dbReference>
<feature type="compositionally biased region" description="Basic and acidic residues" evidence="10">
    <location>
        <begin position="272"/>
        <end position="284"/>
    </location>
</feature>
<gene>
    <name evidence="13" type="ORF">C2E20_5153</name>
</gene>
<dbReference type="FunFam" id="3.40.50.150:FF:000017">
    <property type="entry name" value="probable 18S rRNA (Guanine-N(7))-methyltransferase"/>
    <property type="match status" value="1"/>
</dbReference>
<dbReference type="Pfam" id="PF08241">
    <property type="entry name" value="Methyltransf_11"/>
    <property type="match status" value="1"/>
</dbReference>
<feature type="compositionally biased region" description="Basic and acidic residues" evidence="10">
    <location>
        <begin position="519"/>
        <end position="529"/>
    </location>
</feature>
<dbReference type="GO" id="GO:0007034">
    <property type="term" value="P:vacuolar transport"/>
    <property type="evidence" value="ECO:0007669"/>
    <property type="project" value="InterPro"/>
</dbReference>
<protein>
    <submittedName>
        <fullName evidence="13">18S rRNA (Guanine-N(7))-methyltransferase</fullName>
    </submittedName>
</protein>
<evidence type="ECO:0000256" key="3">
    <source>
        <dbReference type="ARBA" id="ARBA00005547"/>
    </source>
</evidence>
<keyword evidence="4" id="KW-0963">Cytoplasm</keyword>
<keyword evidence="8" id="KW-0539">Nucleus</keyword>
<dbReference type="OrthoDB" id="2877at2759"/>
<evidence type="ECO:0000256" key="8">
    <source>
        <dbReference type="ARBA" id="ARBA00023242"/>
    </source>
</evidence>
<evidence type="ECO:0000256" key="6">
    <source>
        <dbReference type="ARBA" id="ARBA00022679"/>
    </source>
</evidence>
<dbReference type="GO" id="GO:0016435">
    <property type="term" value="F:rRNA (guanine) methyltransferase activity"/>
    <property type="evidence" value="ECO:0007669"/>
    <property type="project" value="InterPro"/>
</dbReference>
<evidence type="ECO:0000256" key="5">
    <source>
        <dbReference type="ARBA" id="ARBA00022603"/>
    </source>
</evidence>
<dbReference type="InterPro" id="IPR022238">
    <property type="entry name" value="Bud23_C"/>
</dbReference>
<evidence type="ECO:0000259" key="11">
    <source>
        <dbReference type="Pfam" id="PF08241"/>
    </source>
</evidence>
<feature type="domain" description="18S rRNA (guanine(1575)-N(7))-methyltransferase Bud23 C-terminal" evidence="12">
    <location>
        <begin position="480"/>
        <end position="555"/>
    </location>
</feature>
<sequence>MFKKLFGGGGPGGGGPGGSKPPPSVTTKKSAETTVDAIQKLGETEELLTKRRDLLEKKVAHELERAKELTRAGKKSAALQALKKKKLYEAQLEQVENNILRVNEQQVSLENLRATAETVDALRTGAHAGKVTMQEMKIEAVDQVLDEINDQRDQMQQIQDAMAQPIGLAGEIDEDELLGELEEIEATQLDETFMETAAAPATKIHGEALPSLPAAPTSRPQAAQPAKTPEELELDALEAEMALARGHPLTTPVRPRKSGTPAQSSGTPFGDVRSRAMGRNDRPEISAPPEIFYNEAEARKYTENSRMVAIQSQLTERALELLALPDDGEPKLLLDLGCGSGLSGEALTEKGHIWVGLDISKAMLDVAADREVDGDLLLHDLGHGLPVRPGTVDGVISISAVQWLCNADTSRNDPRKRLRRFFESLYSCLAKGARAVLQVYPANTEQAAMMTNAAMRAGFSGGLVVDFPHSTRAKKYFLVLMVGGTAALPSAKGVDGGEPGSGDDEVYVGHRKTKRRKHGDKDNTRDWIVRKKHQQRTRGYTNIKPDSKYTGRKRKDRF</sequence>
<evidence type="ECO:0000313" key="13">
    <source>
        <dbReference type="EMBL" id="PSC71605.1"/>
    </source>
</evidence>
<evidence type="ECO:0000256" key="7">
    <source>
        <dbReference type="ARBA" id="ARBA00022691"/>
    </source>
</evidence>
<feature type="region of interest" description="Disordered" evidence="10">
    <location>
        <begin position="490"/>
        <end position="558"/>
    </location>
</feature>
<feature type="region of interest" description="Disordered" evidence="10">
    <location>
        <begin position="249"/>
        <end position="286"/>
    </location>
</feature>
<evidence type="ECO:0000256" key="9">
    <source>
        <dbReference type="SAM" id="Coils"/>
    </source>
</evidence>
<comment type="caution">
    <text evidence="13">The sequence shown here is derived from an EMBL/GenBank/DDBJ whole genome shotgun (WGS) entry which is preliminary data.</text>
</comment>
<keyword evidence="7" id="KW-0949">S-adenosyl-L-methionine</keyword>
<feature type="domain" description="Methyltransferase type 11" evidence="11">
    <location>
        <begin position="334"/>
        <end position="433"/>
    </location>
</feature>
<feature type="region of interest" description="Disordered" evidence="10">
    <location>
        <begin position="209"/>
        <end position="229"/>
    </location>
</feature>
<dbReference type="InterPro" id="IPR029063">
    <property type="entry name" value="SAM-dependent_MTases_sf"/>
</dbReference>
<proteinExistence type="inferred from homology"/>
<dbReference type="InterPro" id="IPR005024">
    <property type="entry name" value="Snf7_fam"/>
</dbReference>
<feature type="coiled-coil region" evidence="9">
    <location>
        <begin position="52"/>
        <end position="112"/>
    </location>
</feature>
<dbReference type="Gene3D" id="3.40.50.150">
    <property type="entry name" value="Vaccinia Virus protein VP39"/>
    <property type="match status" value="1"/>
</dbReference>
<evidence type="ECO:0000259" key="12">
    <source>
        <dbReference type="Pfam" id="PF12589"/>
    </source>
</evidence>
<dbReference type="EMBL" id="LHPF02000014">
    <property type="protein sequence ID" value="PSC71605.1"/>
    <property type="molecule type" value="Genomic_DNA"/>
</dbReference>
<dbReference type="GO" id="GO:0070476">
    <property type="term" value="P:rRNA (guanine-N7)-methylation"/>
    <property type="evidence" value="ECO:0007669"/>
    <property type="project" value="InterPro"/>
</dbReference>
<organism evidence="13 14">
    <name type="scientific">Micractinium conductrix</name>
    <dbReference type="NCBI Taxonomy" id="554055"/>
    <lineage>
        <taxon>Eukaryota</taxon>
        <taxon>Viridiplantae</taxon>
        <taxon>Chlorophyta</taxon>
        <taxon>core chlorophytes</taxon>
        <taxon>Trebouxiophyceae</taxon>
        <taxon>Chlorellales</taxon>
        <taxon>Chlorellaceae</taxon>
        <taxon>Chlorella clade</taxon>
        <taxon>Micractinium</taxon>
    </lineage>
</organism>
<accession>A0A2P6VBY6</accession>
<keyword evidence="6" id="KW-0808">Transferase</keyword>
<feature type="compositionally biased region" description="Basic residues" evidence="10">
    <location>
        <begin position="509"/>
        <end position="518"/>
    </location>
</feature>
<evidence type="ECO:0000256" key="4">
    <source>
        <dbReference type="ARBA" id="ARBA00022490"/>
    </source>
</evidence>
<dbReference type="PANTHER" id="PTHR12734:SF0">
    <property type="entry name" value="18S RRNA (GUANINE-N(7))-METHYLTRANSFERASE-RELATED"/>
    <property type="match status" value="1"/>
</dbReference>
<dbReference type="AlphaFoldDB" id="A0A2P6VBY6"/>
<reference evidence="13 14" key="1">
    <citation type="journal article" date="2018" name="Plant J.">
        <title>Genome sequences of Chlorella sorokiniana UTEX 1602 and Micractinium conductrix SAG 241.80: implications to maltose excretion by a green alga.</title>
        <authorList>
            <person name="Arriola M.B."/>
            <person name="Velmurugan N."/>
            <person name="Zhang Y."/>
            <person name="Plunkett M.H."/>
            <person name="Hondzo H."/>
            <person name="Barney B.M."/>
        </authorList>
    </citation>
    <scope>NUCLEOTIDE SEQUENCE [LARGE SCALE GENOMIC DNA]</scope>
    <source>
        <strain evidence="13 14">SAG 241.80</strain>
    </source>
</reference>
<dbReference type="CDD" id="cd02440">
    <property type="entry name" value="AdoMet_MTases"/>
    <property type="match status" value="1"/>
</dbReference>
<feature type="region of interest" description="Disordered" evidence="10">
    <location>
        <begin position="1"/>
        <end position="31"/>
    </location>
</feature>
<dbReference type="SUPFAM" id="SSF53335">
    <property type="entry name" value="S-adenosyl-L-methionine-dependent methyltransferases"/>
    <property type="match status" value="1"/>
</dbReference>
<name>A0A2P6VBY6_9CHLO</name>
<evidence type="ECO:0000256" key="10">
    <source>
        <dbReference type="SAM" id="MobiDB-lite"/>
    </source>
</evidence>